<feature type="chain" id="PRO_5039313444" description="DUF3558 domain-containing protein" evidence="2">
    <location>
        <begin position="24"/>
        <end position="206"/>
    </location>
</feature>
<organism evidence="3 4">
    <name type="scientific">Wenjunlia tyrosinilytica</name>
    <dbReference type="NCBI Taxonomy" id="1544741"/>
    <lineage>
        <taxon>Bacteria</taxon>
        <taxon>Bacillati</taxon>
        <taxon>Actinomycetota</taxon>
        <taxon>Actinomycetes</taxon>
        <taxon>Kitasatosporales</taxon>
        <taxon>Streptomycetaceae</taxon>
        <taxon>Wenjunlia</taxon>
    </lineage>
</organism>
<dbReference type="PROSITE" id="PS51257">
    <property type="entry name" value="PROKAR_LIPOPROTEIN"/>
    <property type="match status" value="1"/>
</dbReference>
<reference evidence="3" key="1">
    <citation type="journal article" date="2014" name="Int. J. Syst. Evol. Microbiol.">
        <title>Complete genome sequence of Corynebacterium casei LMG S-19264T (=DSM 44701T), isolated from a smear-ripened cheese.</title>
        <authorList>
            <consortium name="US DOE Joint Genome Institute (JGI-PGF)"/>
            <person name="Walter F."/>
            <person name="Albersmeier A."/>
            <person name="Kalinowski J."/>
            <person name="Ruckert C."/>
        </authorList>
    </citation>
    <scope>NUCLEOTIDE SEQUENCE</scope>
    <source>
        <strain evidence="3">CGMCC 4.7201</strain>
    </source>
</reference>
<sequence>MRRSSASAAALGAVLSAVLSACAVPAGDAGDRLPDRPGAKSSLPPGAKSSSPSGGSHPAAPGRAAGSRSFDLCAVVPAADIQAASGELDHHYGCRRTGDRTWRWNSRAEGERGAVSVTVGVEDDTRESVARVLDRGGSPFHGIGRGGRFTTRPHPTLGVYGPGWVITVSVRRWPGETGADVPSAARLGIVADTVRQNLPDGRGRSA</sequence>
<feature type="compositionally biased region" description="Basic and acidic residues" evidence="1">
    <location>
        <begin position="29"/>
        <end position="38"/>
    </location>
</feature>
<feature type="signal peptide" evidence="2">
    <location>
        <begin position="1"/>
        <end position="23"/>
    </location>
</feature>
<protein>
    <recommendedName>
        <fullName evidence="5">DUF3558 domain-containing protein</fullName>
    </recommendedName>
</protein>
<dbReference type="Proteomes" id="UP000641932">
    <property type="component" value="Unassembled WGS sequence"/>
</dbReference>
<accession>A0A917ZVS8</accession>
<evidence type="ECO:0000313" key="4">
    <source>
        <dbReference type="Proteomes" id="UP000641932"/>
    </source>
</evidence>
<reference evidence="3" key="2">
    <citation type="submission" date="2020-09" db="EMBL/GenBank/DDBJ databases">
        <authorList>
            <person name="Sun Q."/>
            <person name="Zhou Y."/>
        </authorList>
    </citation>
    <scope>NUCLEOTIDE SEQUENCE</scope>
    <source>
        <strain evidence="3">CGMCC 4.7201</strain>
    </source>
</reference>
<feature type="compositionally biased region" description="Low complexity" evidence="1">
    <location>
        <begin position="39"/>
        <end position="64"/>
    </location>
</feature>
<evidence type="ECO:0000256" key="1">
    <source>
        <dbReference type="SAM" id="MobiDB-lite"/>
    </source>
</evidence>
<dbReference type="RefSeq" id="WP_189135091.1">
    <property type="nucleotide sequence ID" value="NZ_BMMS01000036.1"/>
</dbReference>
<feature type="region of interest" description="Disordered" evidence="1">
    <location>
        <begin position="26"/>
        <end position="64"/>
    </location>
</feature>
<dbReference type="EMBL" id="BMMS01000036">
    <property type="protein sequence ID" value="GGO98051.1"/>
    <property type="molecule type" value="Genomic_DNA"/>
</dbReference>
<comment type="caution">
    <text evidence="3">The sequence shown here is derived from an EMBL/GenBank/DDBJ whole genome shotgun (WGS) entry which is preliminary data.</text>
</comment>
<keyword evidence="4" id="KW-1185">Reference proteome</keyword>
<gene>
    <name evidence="3" type="ORF">GCM10012280_61280</name>
</gene>
<dbReference type="AlphaFoldDB" id="A0A917ZVS8"/>
<evidence type="ECO:0008006" key="5">
    <source>
        <dbReference type="Google" id="ProtNLM"/>
    </source>
</evidence>
<name>A0A917ZVS8_9ACTN</name>
<evidence type="ECO:0000313" key="3">
    <source>
        <dbReference type="EMBL" id="GGO98051.1"/>
    </source>
</evidence>
<keyword evidence="2" id="KW-0732">Signal</keyword>
<proteinExistence type="predicted"/>
<evidence type="ECO:0000256" key="2">
    <source>
        <dbReference type="SAM" id="SignalP"/>
    </source>
</evidence>